<evidence type="ECO:0000256" key="1">
    <source>
        <dbReference type="SAM" id="SignalP"/>
    </source>
</evidence>
<proteinExistence type="predicted"/>
<name>A0A7X6KU58_9CELL</name>
<gene>
    <name evidence="2" type="ORF">HGA03_06460</name>
</gene>
<keyword evidence="1" id="KW-0732">Signal</keyword>
<accession>A0A7X6KU58</accession>
<keyword evidence="3" id="KW-1185">Reference proteome</keyword>
<protein>
    <submittedName>
        <fullName evidence="2">Uncharacterized protein</fullName>
    </submittedName>
</protein>
<feature type="signal peptide" evidence="1">
    <location>
        <begin position="1"/>
        <end position="26"/>
    </location>
</feature>
<evidence type="ECO:0000313" key="2">
    <source>
        <dbReference type="EMBL" id="NKY22307.1"/>
    </source>
</evidence>
<feature type="chain" id="PRO_5039566309" evidence="1">
    <location>
        <begin position="27"/>
        <end position="246"/>
    </location>
</feature>
<dbReference type="AlphaFoldDB" id="A0A7X6KU58"/>
<dbReference type="Proteomes" id="UP000581206">
    <property type="component" value="Unassembled WGS sequence"/>
</dbReference>
<evidence type="ECO:0000313" key="3">
    <source>
        <dbReference type="Proteomes" id="UP000581206"/>
    </source>
</evidence>
<organism evidence="2 3">
    <name type="scientific">Cellulomonas denverensis</name>
    <dbReference type="NCBI Taxonomy" id="264297"/>
    <lineage>
        <taxon>Bacteria</taxon>
        <taxon>Bacillati</taxon>
        <taxon>Actinomycetota</taxon>
        <taxon>Actinomycetes</taxon>
        <taxon>Micrococcales</taxon>
        <taxon>Cellulomonadaceae</taxon>
        <taxon>Cellulomonas</taxon>
    </lineage>
</organism>
<dbReference type="RefSeq" id="WP_168629405.1">
    <property type="nucleotide sequence ID" value="NZ_BONL01000012.1"/>
</dbReference>
<reference evidence="2 3" key="1">
    <citation type="submission" date="2020-04" db="EMBL/GenBank/DDBJ databases">
        <title>MicrobeNet Type strains.</title>
        <authorList>
            <person name="Nicholson A.C."/>
        </authorList>
    </citation>
    <scope>NUCLEOTIDE SEQUENCE [LARGE SCALE GENOMIC DNA]</scope>
    <source>
        <strain evidence="2 3">ATCC BAA-788</strain>
    </source>
</reference>
<sequence length="246" mass="27263">MTTWIKNHRPAAVAAALVLLLALAFAALYSNADASREAALGIDPSPTPIIPRYPAAPLDSLAPALDATNPLEDTDAVRTIRATYAAIAWSGLANSEEFAQFSRYISTDNRQFTSMLREERFWYLSFQLGPVPFTPVDIRSSGQGTQIVTVCMTRSPVIYHPRQDRVDASDDRKATRAAFEVYPLSDRELVQLSNYDVHPGDLRMRMASQQAADVDCSGVDNVQQVFTNWEDHVVTWRPDPSSEATN</sequence>
<dbReference type="EMBL" id="JAAXOX010000002">
    <property type="protein sequence ID" value="NKY22307.1"/>
    <property type="molecule type" value="Genomic_DNA"/>
</dbReference>
<comment type="caution">
    <text evidence="2">The sequence shown here is derived from an EMBL/GenBank/DDBJ whole genome shotgun (WGS) entry which is preliminary data.</text>
</comment>